<dbReference type="RefSeq" id="WP_210681423.1">
    <property type="nucleotide sequence ID" value="NZ_JAGMWN010000003.1"/>
</dbReference>
<organism evidence="2 3">
    <name type="scientific">Marivibrio halodurans</name>
    <dbReference type="NCBI Taxonomy" id="2039722"/>
    <lineage>
        <taxon>Bacteria</taxon>
        <taxon>Pseudomonadati</taxon>
        <taxon>Pseudomonadota</taxon>
        <taxon>Alphaproteobacteria</taxon>
        <taxon>Rhodospirillales</taxon>
        <taxon>Rhodospirillaceae</taxon>
        <taxon>Marivibrio</taxon>
    </lineage>
</organism>
<accession>A0A8J7RYC3</accession>
<gene>
    <name evidence="2" type="ORF">KAJ83_07435</name>
</gene>
<reference evidence="2" key="1">
    <citation type="submission" date="2021-04" db="EMBL/GenBank/DDBJ databases">
        <authorList>
            <person name="Zhang D.-C."/>
        </authorList>
    </citation>
    <scope>NUCLEOTIDE SEQUENCE</scope>
    <source>
        <strain evidence="2">CGMCC 1.15697</strain>
    </source>
</reference>
<evidence type="ECO:0000256" key="1">
    <source>
        <dbReference type="SAM" id="MobiDB-lite"/>
    </source>
</evidence>
<evidence type="ECO:0000313" key="3">
    <source>
        <dbReference type="Proteomes" id="UP000672602"/>
    </source>
</evidence>
<feature type="region of interest" description="Disordered" evidence="1">
    <location>
        <begin position="170"/>
        <end position="192"/>
    </location>
</feature>
<dbReference type="Proteomes" id="UP000672602">
    <property type="component" value="Unassembled WGS sequence"/>
</dbReference>
<dbReference type="InterPro" id="IPR010869">
    <property type="entry name" value="DUF1501"/>
</dbReference>
<name>A0A8J7RYC3_9PROT</name>
<sequence>MTTGARDIDRRRALRLLGAAGTAPFLASRVAFAQSDAQSGNADGGSRRPLILVLLHGGLDGLALLPTREGPGARAPYSAALGETPIALDERFSLSPAAGALLPYWLDGRLAIVPAAAGPYRGRDGRMDHGAAQQTLATGTTDLRSPAFRSGWLNRALAARADARAGRRPALSLGHVDGSDSDTGEHPPHILAGPAPVEVAPPPLLGTPVAGLTEKAAGLYIDDTLFAPALARAVKRRDLPAETLGADHAAAAQGGARPAFDFPAAAALAGARIAAADGPVAAAIEISGFDSHYGGEGALQRRIAALAGGLDTLAVALGPAYARSVILVTSEFGRAVAPNADGGTDHGLAGPMLLLGGAVIGGIKGGWPGLAPDKRAANGGIAPTVDHRAVFKRVLGDHWGLGKGQLDTTVLPDARDITPLAGLIRE</sequence>
<evidence type="ECO:0000313" key="2">
    <source>
        <dbReference type="EMBL" id="MBP5856835.1"/>
    </source>
</evidence>
<dbReference type="InterPro" id="IPR006311">
    <property type="entry name" value="TAT_signal"/>
</dbReference>
<dbReference type="PROSITE" id="PS51318">
    <property type="entry name" value="TAT"/>
    <property type="match status" value="1"/>
</dbReference>
<dbReference type="Pfam" id="PF07394">
    <property type="entry name" value="DUF1501"/>
    <property type="match status" value="1"/>
</dbReference>
<dbReference type="EMBL" id="JAGMWN010000003">
    <property type="protein sequence ID" value="MBP5856835.1"/>
    <property type="molecule type" value="Genomic_DNA"/>
</dbReference>
<protein>
    <submittedName>
        <fullName evidence="2">DUF1501 domain-containing protein</fullName>
    </submittedName>
</protein>
<proteinExistence type="predicted"/>
<keyword evidence="3" id="KW-1185">Reference proteome</keyword>
<dbReference type="AlphaFoldDB" id="A0A8J7RYC3"/>
<comment type="caution">
    <text evidence="2">The sequence shown here is derived from an EMBL/GenBank/DDBJ whole genome shotgun (WGS) entry which is preliminary data.</text>
</comment>